<dbReference type="AlphaFoldDB" id="A0A1U7CZ09"/>
<dbReference type="KEGG" id="pbor:BSF38_05720"/>
<accession>A0A1U7CZ09</accession>
<reference evidence="2" key="1">
    <citation type="submission" date="2016-12" db="EMBL/GenBank/DDBJ databases">
        <title>Comparative genomics of four Isosphaeraceae planctomycetes: a common pool of plasmids and glycoside hydrolase genes.</title>
        <authorList>
            <person name="Ivanova A."/>
        </authorList>
    </citation>
    <scope>NUCLEOTIDE SEQUENCE [LARGE SCALE GENOMIC DNA]</scope>
    <source>
        <strain evidence="2">PX4</strain>
    </source>
</reference>
<evidence type="ECO:0000313" key="1">
    <source>
        <dbReference type="EMBL" id="APW64128.1"/>
    </source>
</evidence>
<name>A0A1U7CZ09_9BACT</name>
<protein>
    <submittedName>
        <fullName evidence="1">Uncharacterized protein</fullName>
    </submittedName>
</protein>
<evidence type="ECO:0000313" key="2">
    <source>
        <dbReference type="Proteomes" id="UP000186309"/>
    </source>
</evidence>
<proteinExistence type="predicted"/>
<keyword evidence="2" id="KW-1185">Reference proteome</keyword>
<dbReference type="EMBL" id="CP019082">
    <property type="protein sequence ID" value="APW64128.1"/>
    <property type="molecule type" value="Genomic_DNA"/>
</dbReference>
<gene>
    <name evidence="1" type="ORF">BSF38_05720</name>
</gene>
<sequence>MNSDHMQGLFWTTSRQGLSLVERPRVPSYRVGEPLIAGRSRWPVGVQYSFGVEGHQLTLFASTIHPRIVEDVRLGDAEFALVGGSPVFLLAYRLGATAEWNAVPFGWHLQHPESRAVPASHPSPENRALLWISLVGANDGIIHAQRGVALSPAFTRTLHRAIQNQATALFNPLDCMLALSEILRDEPSLSRRIDAANVRTMANA</sequence>
<dbReference type="Proteomes" id="UP000186309">
    <property type="component" value="Chromosome"/>
</dbReference>
<organism evidence="1 2">
    <name type="scientific">Paludisphaera borealis</name>
    <dbReference type="NCBI Taxonomy" id="1387353"/>
    <lineage>
        <taxon>Bacteria</taxon>
        <taxon>Pseudomonadati</taxon>
        <taxon>Planctomycetota</taxon>
        <taxon>Planctomycetia</taxon>
        <taxon>Isosphaerales</taxon>
        <taxon>Isosphaeraceae</taxon>
        <taxon>Paludisphaera</taxon>
    </lineage>
</organism>